<evidence type="ECO:0000313" key="2">
    <source>
        <dbReference type="Proteomes" id="UP000720189"/>
    </source>
</evidence>
<accession>A0A9P9KE53</accession>
<dbReference type="GeneID" id="70229027"/>
<sequence length="171" mass="19255">MLLLLNARGRLALPAFAAVDCEGLWFGKLTRGLKHEFLHHHTVILHGATNAEEYGKLIRWDSHPDAFEWVKTRRQYLPGDALLVLEVQERLMKFLVDCCHQSLHEIPSDAMISDEYPVQPETILKMDSDPSGFVSLTVMTAQAPCKRPAGLDLARIATFIEPRNSAAEDHI</sequence>
<dbReference type="Proteomes" id="UP000720189">
    <property type="component" value="Unassembled WGS sequence"/>
</dbReference>
<dbReference type="RefSeq" id="XP_046051905.1">
    <property type="nucleotide sequence ID" value="XM_046199073.1"/>
</dbReference>
<comment type="caution">
    <text evidence="1">The sequence shown here is derived from an EMBL/GenBank/DDBJ whole genome shotgun (WGS) entry which is preliminary data.</text>
</comment>
<organism evidence="1 2">
    <name type="scientific">Fusarium redolens</name>
    <dbReference type="NCBI Taxonomy" id="48865"/>
    <lineage>
        <taxon>Eukaryota</taxon>
        <taxon>Fungi</taxon>
        <taxon>Dikarya</taxon>
        <taxon>Ascomycota</taxon>
        <taxon>Pezizomycotina</taxon>
        <taxon>Sordariomycetes</taxon>
        <taxon>Hypocreomycetidae</taxon>
        <taxon>Hypocreales</taxon>
        <taxon>Nectriaceae</taxon>
        <taxon>Fusarium</taxon>
        <taxon>Fusarium redolens species complex</taxon>
    </lineage>
</organism>
<proteinExistence type="predicted"/>
<protein>
    <submittedName>
        <fullName evidence="1">Uncharacterized protein</fullName>
    </submittedName>
</protein>
<keyword evidence="2" id="KW-1185">Reference proteome</keyword>
<dbReference type="PANTHER" id="PTHR40788">
    <property type="entry name" value="CLR5 DOMAIN-CONTAINING PROTEIN-RELATED"/>
    <property type="match status" value="1"/>
</dbReference>
<name>A0A9P9KE53_FUSRE</name>
<evidence type="ECO:0000313" key="1">
    <source>
        <dbReference type="EMBL" id="KAH7259197.1"/>
    </source>
</evidence>
<reference evidence="1" key="1">
    <citation type="journal article" date="2021" name="Nat. Commun.">
        <title>Genetic determinants of endophytism in the Arabidopsis root mycobiome.</title>
        <authorList>
            <person name="Mesny F."/>
            <person name="Miyauchi S."/>
            <person name="Thiergart T."/>
            <person name="Pickel B."/>
            <person name="Atanasova L."/>
            <person name="Karlsson M."/>
            <person name="Huettel B."/>
            <person name="Barry K.W."/>
            <person name="Haridas S."/>
            <person name="Chen C."/>
            <person name="Bauer D."/>
            <person name="Andreopoulos W."/>
            <person name="Pangilinan J."/>
            <person name="LaButti K."/>
            <person name="Riley R."/>
            <person name="Lipzen A."/>
            <person name="Clum A."/>
            <person name="Drula E."/>
            <person name="Henrissat B."/>
            <person name="Kohler A."/>
            <person name="Grigoriev I.V."/>
            <person name="Martin F.M."/>
            <person name="Hacquard S."/>
        </authorList>
    </citation>
    <scope>NUCLEOTIDE SEQUENCE</scope>
    <source>
        <strain evidence="1">MPI-CAGE-AT-0023</strain>
    </source>
</reference>
<dbReference type="EMBL" id="JAGMUX010000005">
    <property type="protein sequence ID" value="KAH7259197.1"/>
    <property type="molecule type" value="Genomic_DNA"/>
</dbReference>
<gene>
    <name evidence="1" type="ORF">BKA55DRAFT_687488</name>
</gene>
<dbReference type="PANTHER" id="PTHR40788:SF2">
    <property type="entry name" value="CLR5 DOMAIN-CONTAINING PROTEIN"/>
    <property type="match status" value="1"/>
</dbReference>
<dbReference type="OrthoDB" id="5094151at2759"/>
<dbReference type="AlphaFoldDB" id="A0A9P9KE53"/>